<protein>
    <submittedName>
        <fullName evidence="1">Uncharacterized protein</fullName>
    </submittedName>
</protein>
<gene>
    <name evidence="1" type="ORF">I308_100997</name>
</gene>
<dbReference type="GeneID" id="91987855"/>
<comment type="caution">
    <text evidence="1">The sequence shown here is derived from an EMBL/GenBank/DDBJ whole genome shotgun (WGS) entry which is preliminary data.</text>
</comment>
<keyword evidence="2" id="KW-1185">Reference proteome</keyword>
<evidence type="ECO:0000313" key="2">
    <source>
        <dbReference type="Proteomes" id="UP000054399"/>
    </source>
</evidence>
<dbReference type="Proteomes" id="UP000054399">
    <property type="component" value="Unassembled WGS sequence"/>
</dbReference>
<accession>A0ABR3BZ03</accession>
<name>A0ABR3BZ03_9TREE</name>
<dbReference type="RefSeq" id="XP_066615843.1">
    <property type="nucleotide sequence ID" value="XM_066755557.1"/>
</dbReference>
<organism evidence="1 2">
    <name type="scientific">Cryptococcus tetragattii IND107</name>
    <dbReference type="NCBI Taxonomy" id="1296105"/>
    <lineage>
        <taxon>Eukaryota</taxon>
        <taxon>Fungi</taxon>
        <taxon>Dikarya</taxon>
        <taxon>Basidiomycota</taxon>
        <taxon>Agaricomycotina</taxon>
        <taxon>Tremellomycetes</taxon>
        <taxon>Tremellales</taxon>
        <taxon>Cryptococcaceae</taxon>
        <taxon>Cryptococcus</taxon>
        <taxon>Cryptococcus gattii species complex</taxon>
    </lineage>
</organism>
<reference evidence="1 2" key="2">
    <citation type="submission" date="2024-01" db="EMBL/GenBank/DDBJ databases">
        <title>Comparative genomics of Cryptococcus and Kwoniella reveals pathogenesis evolution and contrasting modes of karyotype evolution via chromosome fusion or intercentromeric recombination.</title>
        <authorList>
            <person name="Coelho M.A."/>
            <person name="David-Palma M."/>
            <person name="Shea T."/>
            <person name="Bowers K."/>
            <person name="Mcginley-Smith S."/>
            <person name="Mohammad A.W."/>
            <person name="Gnirke A."/>
            <person name="Yurkov A.M."/>
            <person name="Nowrousian M."/>
            <person name="Sun S."/>
            <person name="Cuomo C.A."/>
            <person name="Heitman J."/>
        </authorList>
    </citation>
    <scope>NUCLEOTIDE SEQUENCE [LARGE SCALE GENOMIC DNA]</scope>
    <source>
        <strain evidence="1 2">IND107</strain>
    </source>
</reference>
<proteinExistence type="predicted"/>
<reference evidence="2" key="1">
    <citation type="submission" date="2015-01" db="EMBL/GenBank/DDBJ databases">
        <title>The Genome Sequence of Cryptococcus gattii MMRL2647.</title>
        <authorList>
            <consortium name="The Broad Institute Genomics Platform"/>
            <person name="Cuomo C."/>
            <person name="Litvintseva A."/>
            <person name="Chen Y."/>
            <person name="Heitman J."/>
            <person name="Sun S."/>
            <person name="Springer D."/>
            <person name="Dromer F."/>
            <person name="Young S."/>
            <person name="Zeng Q."/>
            <person name="Gargeya S."/>
            <person name="Abouelleil A."/>
            <person name="Alvarado L."/>
            <person name="Chapman S.B."/>
            <person name="Gainer-Dewar J."/>
            <person name="Goldberg J."/>
            <person name="Griggs A."/>
            <person name="Gujja S."/>
            <person name="Hansen M."/>
            <person name="Howarth C."/>
            <person name="Imamovic A."/>
            <person name="Larimer J."/>
            <person name="Murphy C."/>
            <person name="Naylor J."/>
            <person name="Pearson M."/>
            <person name="Priest M."/>
            <person name="Roberts A."/>
            <person name="Saif S."/>
            <person name="Shea T."/>
            <person name="Sykes S."/>
            <person name="Wortman J."/>
            <person name="Nusbaum C."/>
            <person name="Birren B."/>
        </authorList>
    </citation>
    <scope>NUCLEOTIDE SEQUENCE [LARGE SCALE GENOMIC DNA]</scope>
    <source>
        <strain evidence="2">IND107</strain>
    </source>
</reference>
<evidence type="ECO:0000313" key="1">
    <source>
        <dbReference type="EMBL" id="KAL0253622.1"/>
    </source>
</evidence>
<dbReference type="EMBL" id="ATAM02000002">
    <property type="protein sequence ID" value="KAL0253622.1"/>
    <property type="molecule type" value="Genomic_DNA"/>
</dbReference>
<sequence length="95" mass="10716">MSCRAFPIFTSPSIRLPPSPLIIHSPLLSFSPGPSHILYRNQTELRLGNEFWADAYSRLLKPAVVQLPEEKFEDLEIVQERIQTDEQLLGNGSAP</sequence>